<proteinExistence type="predicted"/>
<dbReference type="Gene3D" id="2.160.20.120">
    <property type="match status" value="1"/>
</dbReference>
<protein>
    <submittedName>
        <fullName evidence="3">DUF4097 family beta strand repeat-containing protein</fullName>
    </submittedName>
</protein>
<keyword evidence="1" id="KW-1133">Transmembrane helix</keyword>
<feature type="domain" description="DUF4097" evidence="2">
    <location>
        <begin position="208"/>
        <end position="275"/>
    </location>
</feature>
<sequence>MTSKNTLLAMTMIAFGILLAVVGYFSGGRWLLIKDEDGLHVPSNNTLVSQSHDLDAFTSINIVNDYGDISIIANDSNYKLEANVLEQQDVTYHIENGTLTIEAKAKKKNRMQFGFASFSSPSIKLYLPADKKLDMIVIDSKFGDTALQGLHYQQLNLIQDYGDITFTNTTGEKTEIAQDFGDLTLQQYSSNGINIESKHGDINIDGTLNGQTTITSSFGDATLHLQNKQSDIGYALKTSFGDVSINDEEQSGTVTQLNKGDHQLNVSLSHGDLDVSLKK</sequence>
<accession>A0AAX3X1B6</accession>
<dbReference type="EMBL" id="CP126101">
    <property type="protein sequence ID" value="WHY53187.1"/>
    <property type="molecule type" value="Genomic_DNA"/>
</dbReference>
<dbReference type="Pfam" id="PF13349">
    <property type="entry name" value="DUF4097"/>
    <property type="match status" value="2"/>
</dbReference>
<dbReference type="Proteomes" id="UP001178322">
    <property type="component" value="Chromosome"/>
</dbReference>
<evidence type="ECO:0000313" key="3">
    <source>
        <dbReference type="EMBL" id="WHY53187.1"/>
    </source>
</evidence>
<keyword evidence="1" id="KW-0812">Transmembrane</keyword>
<name>A0AAX3X1B6_9BACI</name>
<feature type="domain" description="DUF4097" evidence="2">
    <location>
        <begin position="58"/>
        <end position="207"/>
    </location>
</feature>
<feature type="transmembrane region" description="Helical" evidence="1">
    <location>
        <begin position="6"/>
        <end position="25"/>
    </location>
</feature>
<dbReference type="RefSeq" id="WP_283871551.1">
    <property type="nucleotide sequence ID" value="NZ_CP126101.1"/>
</dbReference>
<evidence type="ECO:0000259" key="2">
    <source>
        <dbReference type="Pfam" id="PF13349"/>
    </source>
</evidence>
<gene>
    <name evidence="3" type="ORF">QNH24_08055</name>
</gene>
<organism evidence="3 4">
    <name type="scientific">Lysinibacillus pakistanensis</name>
    <dbReference type="NCBI Taxonomy" id="759811"/>
    <lineage>
        <taxon>Bacteria</taxon>
        <taxon>Bacillati</taxon>
        <taxon>Bacillota</taxon>
        <taxon>Bacilli</taxon>
        <taxon>Bacillales</taxon>
        <taxon>Bacillaceae</taxon>
        <taxon>Lysinibacillus</taxon>
    </lineage>
</organism>
<evidence type="ECO:0000256" key="1">
    <source>
        <dbReference type="SAM" id="Phobius"/>
    </source>
</evidence>
<dbReference type="AlphaFoldDB" id="A0AAX3X1B6"/>
<keyword evidence="1" id="KW-0472">Membrane</keyword>
<evidence type="ECO:0000313" key="4">
    <source>
        <dbReference type="Proteomes" id="UP001178322"/>
    </source>
</evidence>
<dbReference type="InterPro" id="IPR025164">
    <property type="entry name" value="Toastrack_DUF4097"/>
</dbReference>
<reference evidence="3" key="1">
    <citation type="submission" date="2023-05" db="EMBL/GenBank/DDBJ databases">
        <title>Comparative genomics of Bacillaceae isolates and their secondary metabolite potential.</title>
        <authorList>
            <person name="Song L."/>
            <person name="Nielsen L.J."/>
            <person name="Mohite O."/>
            <person name="Xu X."/>
            <person name="Weber T."/>
            <person name="Kovacs A.T."/>
        </authorList>
    </citation>
    <scope>NUCLEOTIDE SEQUENCE</scope>
    <source>
        <strain evidence="3">LY1</strain>
    </source>
</reference>